<feature type="domain" description="TaqI-like C-terminal specificity" evidence="10">
    <location>
        <begin position="784"/>
        <end position="933"/>
    </location>
</feature>
<evidence type="ECO:0000256" key="6">
    <source>
        <dbReference type="ARBA" id="ARBA00023125"/>
    </source>
</evidence>
<keyword evidence="6" id="KW-0238">DNA-binding</keyword>
<evidence type="ECO:0000256" key="3">
    <source>
        <dbReference type="ARBA" id="ARBA00022679"/>
    </source>
</evidence>
<dbReference type="InterPro" id="IPR011639">
    <property type="entry name" value="MethylTrfase_TaqI-like_dom"/>
</dbReference>
<evidence type="ECO:0000256" key="2">
    <source>
        <dbReference type="ARBA" id="ARBA00022603"/>
    </source>
</evidence>
<comment type="catalytic activity">
    <reaction evidence="7">
        <text>a 2'-deoxyadenosine in DNA + S-adenosyl-L-methionine = an N(6)-methyl-2'-deoxyadenosine in DNA + S-adenosyl-L-homocysteine + H(+)</text>
        <dbReference type="Rhea" id="RHEA:15197"/>
        <dbReference type="Rhea" id="RHEA-COMP:12418"/>
        <dbReference type="Rhea" id="RHEA-COMP:12419"/>
        <dbReference type="ChEBI" id="CHEBI:15378"/>
        <dbReference type="ChEBI" id="CHEBI:57856"/>
        <dbReference type="ChEBI" id="CHEBI:59789"/>
        <dbReference type="ChEBI" id="CHEBI:90615"/>
        <dbReference type="ChEBI" id="CHEBI:90616"/>
        <dbReference type="EC" id="2.1.1.72"/>
    </reaction>
</comment>
<keyword evidence="5" id="KW-0680">Restriction system</keyword>
<keyword evidence="12" id="KW-1185">Reference proteome</keyword>
<keyword evidence="4" id="KW-0949">S-adenosyl-L-methionine</keyword>
<dbReference type="InterPro" id="IPR029063">
    <property type="entry name" value="SAM-dependent_MTases_sf"/>
</dbReference>
<feature type="domain" description="Type II methyltransferase M.TaqI-like" evidence="9">
    <location>
        <begin position="502"/>
        <end position="664"/>
    </location>
</feature>
<reference evidence="11 12" key="1">
    <citation type="submission" date="2019-01" db="EMBL/GenBank/DDBJ databases">
        <title>Flavobacterium sp. nov. isolated from arctic soil.</title>
        <authorList>
            <person name="Kim D.-U."/>
        </authorList>
    </citation>
    <scope>NUCLEOTIDE SEQUENCE [LARGE SCALE GENOMIC DNA]</scope>
    <source>
        <strain evidence="11 12">Kopri-42</strain>
    </source>
</reference>
<evidence type="ECO:0000256" key="8">
    <source>
        <dbReference type="SAM" id="Coils"/>
    </source>
</evidence>
<dbReference type="EMBL" id="QNVY02000001">
    <property type="protein sequence ID" value="RYJ53202.1"/>
    <property type="molecule type" value="Genomic_DNA"/>
</dbReference>
<keyword evidence="11" id="KW-0378">Hydrolase</keyword>
<dbReference type="Pfam" id="PF12950">
    <property type="entry name" value="TaqI_C"/>
    <property type="match status" value="1"/>
</dbReference>
<keyword evidence="8" id="KW-0175">Coiled coil</keyword>
<dbReference type="GO" id="GO:0009307">
    <property type="term" value="P:DNA restriction-modification system"/>
    <property type="evidence" value="ECO:0007669"/>
    <property type="project" value="UniProtKB-KW"/>
</dbReference>
<evidence type="ECO:0000313" key="12">
    <source>
        <dbReference type="Proteomes" id="UP000253235"/>
    </source>
</evidence>
<evidence type="ECO:0000256" key="7">
    <source>
        <dbReference type="ARBA" id="ARBA00047942"/>
    </source>
</evidence>
<dbReference type="InterPro" id="IPR050953">
    <property type="entry name" value="N4_N6_ade-DNA_methylase"/>
</dbReference>
<keyword evidence="2" id="KW-0489">Methyltransferase</keyword>
<dbReference type="InterPro" id="IPR025931">
    <property type="entry name" value="TaqI_C"/>
</dbReference>
<protein>
    <recommendedName>
        <fullName evidence="1">site-specific DNA-methyltransferase (adenine-specific)</fullName>
        <ecNumber evidence="1">2.1.1.72</ecNumber>
    </recommendedName>
</protein>
<evidence type="ECO:0000259" key="9">
    <source>
        <dbReference type="Pfam" id="PF07669"/>
    </source>
</evidence>
<sequence>MPLFQNSVVTKYLQSQNKSNLANQWNLFRNHFLNPKVQEDIKGLKEEQYQGEFLEDLFVKILGYTKPASSSETKFNLTTEYKNVKDSKKADGAIIVNDTVKAVIELKGTNTTDLGKIESQAFGYKNNQPDCVYVITSNFEKLRFYIDNAIEHIEFNLFTLNQKEFELLYLCLAYDNIEKNIPKRIKEESVSQEDIITKKLYKDYSLFKRELHQNLVALNPQYEPLELFQKSQKLLDRFLFVFFAEDRQLLPTNLIFRINKEWQQLRQMRIEVSLYDRYKIYFEDLNTGAKVSLPAFHETAIQQKEEYQIFAYNGGLFKEDEILNSLKIDDGILFKYTENLSNYDFASEVDVNILGHIFENSLNDLDEVKAQLEGQEIDKTKTRRKKDGVFYTPKYITKYIVDNTVGKLCSEKKVELNIIEEDYFTDKKRQKKTIKILVDKLSEYRDWLLQLTICDPACGSGAFLNQALDFLITEHRYIDELQAKLFGDAMILSDVEKSILENNLFGVDLNEESVEIAKLSLWLRTAQPNRKLNDLNSNIKCGNSLIEDVEVAGDKAFNWEVAFPKIFEKGGFDVIIGNPPYVRQELFKDIKPYLEKNYKCYNSVADLYTYFIEKGIRLINQNGLFSFILPNKFLKATYGKEIRNVIKQDTNLELLFDFDDYPVFDDATTYPIIYVLNKNKNYSKDYFIYSEINKKETSSDPLNLLKQKSVKVNYTSFQEDSWQFQDSSNSNLLDKLKNNSTTLKEIVNNKIFRGVSTGKNEVFIINKNTADNLINAKNRSFIRKIVTGKEVKRNNLSFDDLYLLYIPWEYDLEYEENIKNYLLKNKELLSNRPEVKEGRFNWWCLSRYGSKNAEFLFKPKIIYPRINNQCNFYFDSTGEYSLSDNNFFISTELKYILPILNSKLTYFYLKSIASTLQGGYLDFRRPYIETIPIKIPADISKYEENSNFLIDKNNHFQEVLQKFQRTVKRKFELEDLPKKLQDWYLLSYSDFIKELGKKKVKLSLSQEAEWEDYFIEESKKALELKATIDETDKAIDKMVYDLYGLSEEEISIVENS</sequence>
<keyword evidence="11" id="KW-0255">Endonuclease</keyword>
<organism evidence="11 12">
    <name type="scientific">Flavobacterium petrolei</name>
    <dbReference type="NCBI Taxonomy" id="2259594"/>
    <lineage>
        <taxon>Bacteria</taxon>
        <taxon>Pseudomonadati</taxon>
        <taxon>Bacteroidota</taxon>
        <taxon>Flavobacteriia</taxon>
        <taxon>Flavobacteriales</taxon>
        <taxon>Flavobacteriaceae</taxon>
        <taxon>Flavobacterium</taxon>
    </lineage>
</organism>
<dbReference type="AlphaFoldDB" id="A0A482TZF9"/>
<evidence type="ECO:0000256" key="4">
    <source>
        <dbReference type="ARBA" id="ARBA00022691"/>
    </source>
</evidence>
<gene>
    <name evidence="11" type="ORF">DR871_003910</name>
</gene>
<evidence type="ECO:0000256" key="1">
    <source>
        <dbReference type="ARBA" id="ARBA00011900"/>
    </source>
</evidence>
<dbReference type="InterPro" id="IPR002052">
    <property type="entry name" value="DNA_methylase_N6_adenine_CS"/>
</dbReference>
<dbReference type="RefSeq" id="WP_113664771.1">
    <property type="nucleotide sequence ID" value="NZ_QNVY02000001.1"/>
</dbReference>
<keyword evidence="11" id="KW-0540">Nuclease</keyword>
<dbReference type="GO" id="GO:0009007">
    <property type="term" value="F:site-specific DNA-methyltransferase (adenine-specific) activity"/>
    <property type="evidence" value="ECO:0007669"/>
    <property type="project" value="UniProtKB-EC"/>
</dbReference>
<dbReference type="PANTHER" id="PTHR33841">
    <property type="entry name" value="DNA METHYLTRANSFERASE YEEA-RELATED"/>
    <property type="match status" value="1"/>
</dbReference>
<dbReference type="OrthoDB" id="32195at2"/>
<dbReference type="Gene3D" id="3.40.50.150">
    <property type="entry name" value="Vaccinia Virus protein VP39"/>
    <property type="match status" value="1"/>
</dbReference>
<evidence type="ECO:0000256" key="5">
    <source>
        <dbReference type="ARBA" id="ARBA00022747"/>
    </source>
</evidence>
<dbReference type="Proteomes" id="UP000253235">
    <property type="component" value="Unassembled WGS sequence"/>
</dbReference>
<name>A0A482TZF9_9FLAO</name>
<dbReference type="EC" id="2.1.1.72" evidence="1"/>
<feature type="coiled-coil region" evidence="8">
    <location>
        <begin position="358"/>
        <end position="385"/>
    </location>
</feature>
<dbReference type="PROSITE" id="PS00092">
    <property type="entry name" value="N6_MTASE"/>
    <property type="match status" value="1"/>
</dbReference>
<accession>A0A482TZF9</accession>
<dbReference type="GO" id="GO:0003677">
    <property type="term" value="F:DNA binding"/>
    <property type="evidence" value="ECO:0007669"/>
    <property type="project" value="UniProtKB-KW"/>
</dbReference>
<dbReference type="Pfam" id="PF07669">
    <property type="entry name" value="Eco57I"/>
    <property type="match status" value="1"/>
</dbReference>
<dbReference type="PRINTS" id="PR00507">
    <property type="entry name" value="N12N6MTFRASE"/>
</dbReference>
<evidence type="ECO:0000313" key="11">
    <source>
        <dbReference type="EMBL" id="RYJ53202.1"/>
    </source>
</evidence>
<dbReference type="SUPFAM" id="SSF53335">
    <property type="entry name" value="S-adenosyl-L-methionine-dependent methyltransferases"/>
    <property type="match status" value="1"/>
</dbReference>
<comment type="caution">
    <text evidence="11">The sequence shown here is derived from an EMBL/GenBank/DDBJ whole genome shotgun (WGS) entry which is preliminary data.</text>
</comment>
<proteinExistence type="predicted"/>
<keyword evidence="3" id="KW-0808">Transferase</keyword>
<dbReference type="PANTHER" id="PTHR33841:SF1">
    <property type="entry name" value="DNA METHYLTRANSFERASE A"/>
    <property type="match status" value="1"/>
</dbReference>
<dbReference type="GO" id="GO:0004519">
    <property type="term" value="F:endonuclease activity"/>
    <property type="evidence" value="ECO:0007669"/>
    <property type="project" value="UniProtKB-KW"/>
</dbReference>
<dbReference type="GO" id="GO:0032259">
    <property type="term" value="P:methylation"/>
    <property type="evidence" value="ECO:0007669"/>
    <property type="project" value="UniProtKB-KW"/>
</dbReference>
<evidence type="ECO:0000259" key="10">
    <source>
        <dbReference type="Pfam" id="PF12950"/>
    </source>
</evidence>